<dbReference type="Ensembl" id="ENSEBUT00000022093.1">
    <property type="protein sequence ID" value="ENSEBUP00000021517.1"/>
    <property type="gene ID" value="ENSEBUG00000013287.1"/>
</dbReference>
<keyword evidence="10" id="KW-1185">Reference proteome</keyword>
<dbReference type="InterPro" id="IPR000488">
    <property type="entry name" value="Death_dom"/>
</dbReference>
<dbReference type="PROSITE" id="PS50104">
    <property type="entry name" value="TIR"/>
    <property type="match status" value="1"/>
</dbReference>
<dbReference type="GO" id="GO:0050830">
    <property type="term" value="P:defense response to Gram-positive bacterium"/>
    <property type="evidence" value="ECO:0007669"/>
    <property type="project" value="TreeGrafter"/>
</dbReference>
<dbReference type="GO" id="GO:0034142">
    <property type="term" value="P:toll-like receptor 4 signaling pathway"/>
    <property type="evidence" value="ECO:0007669"/>
    <property type="project" value="TreeGrafter"/>
</dbReference>
<dbReference type="Pfam" id="PF00531">
    <property type="entry name" value="Death"/>
    <property type="match status" value="1"/>
</dbReference>
<dbReference type="Gene3D" id="3.40.50.10140">
    <property type="entry name" value="Toll/interleukin-1 receptor homology (TIR) domain"/>
    <property type="match status" value="1"/>
</dbReference>
<dbReference type="PANTHER" id="PTHR15079">
    <property type="entry name" value="MYD88"/>
    <property type="match status" value="1"/>
</dbReference>
<evidence type="ECO:0000259" key="7">
    <source>
        <dbReference type="PROSITE" id="PS50017"/>
    </source>
</evidence>
<dbReference type="InterPro" id="IPR000157">
    <property type="entry name" value="TIR_dom"/>
</dbReference>
<dbReference type="InterPro" id="IPR034249">
    <property type="entry name" value="MyD88_Death"/>
</dbReference>
<evidence type="ECO:0000256" key="2">
    <source>
        <dbReference type="ARBA" id="ARBA00022490"/>
    </source>
</evidence>
<evidence type="ECO:0000259" key="8">
    <source>
        <dbReference type="PROSITE" id="PS50104"/>
    </source>
</evidence>
<dbReference type="GO" id="GO:0070976">
    <property type="term" value="F:TIR domain binding"/>
    <property type="evidence" value="ECO:0007669"/>
    <property type="project" value="InterPro"/>
</dbReference>
<dbReference type="OMA" id="SNECDFQ"/>
<dbReference type="GeneTree" id="ENSGT00510000048324"/>
<dbReference type="GO" id="GO:0045087">
    <property type="term" value="P:innate immune response"/>
    <property type="evidence" value="ECO:0007669"/>
    <property type="project" value="UniProtKB-KW"/>
</dbReference>
<evidence type="ECO:0000256" key="6">
    <source>
        <dbReference type="PIRNR" id="PIRNR037756"/>
    </source>
</evidence>
<dbReference type="InterPro" id="IPR011029">
    <property type="entry name" value="DEATH-like_dom_sf"/>
</dbReference>
<dbReference type="GO" id="GO:0006954">
    <property type="term" value="P:inflammatory response"/>
    <property type="evidence" value="ECO:0007669"/>
    <property type="project" value="UniProtKB-KW"/>
</dbReference>
<dbReference type="SUPFAM" id="SSF47986">
    <property type="entry name" value="DEATH domain"/>
    <property type="match status" value="1"/>
</dbReference>
<dbReference type="FunFam" id="3.40.50.10140:FF:000005">
    <property type="entry name" value="Myeloid differentiation primary response protein MyD88"/>
    <property type="match status" value="1"/>
</dbReference>
<keyword evidence="3" id="KW-0399">Innate immunity</keyword>
<dbReference type="PIRSF" id="PIRSF037756">
    <property type="entry name" value="MyD88"/>
    <property type="match status" value="1"/>
</dbReference>
<feature type="domain" description="TIR" evidence="8">
    <location>
        <begin position="154"/>
        <end position="288"/>
    </location>
</feature>
<dbReference type="SMART" id="SM00005">
    <property type="entry name" value="DEATH"/>
    <property type="match status" value="1"/>
</dbReference>
<dbReference type="SUPFAM" id="SSF52200">
    <property type="entry name" value="Toll/Interleukin receptor TIR domain"/>
    <property type="match status" value="1"/>
</dbReference>
<organism evidence="9 10">
    <name type="scientific">Eptatretus burgeri</name>
    <name type="common">Inshore hagfish</name>
    <dbReference type="NCBI Taxonomy" id="7764"/>
    <lineage>
        <taxon>Eukaryota</taxon>
        <taxon>Metazoa</taxon>
        <taxon>Chordata</taxon>
        <taxon>Craniata</taxon>
        <taxon>Vertebrata</taxon>
        <taxon>Cyclostomata</taxon>
        <taxon>Myxini</taxon>
        <taxon>Myxiniformes</taxon>
        <taxon>Myxinidae</taxon>
        <taxon>Eptatretinae</taxon>
        <taxon>Eptatretus</taxon>
    </lineage>
</organism>
<evidence type="ECO:0000313" key="10">
    <source>
        <dbReference type="Proteomes" id="UP000694388"/>
    </source>
</evidence>
<evidence type="ECO:0000256" key="5">
    <source>
        <dbReference type="ARBA" id="ARBA00023198"/>
    </source>
</evidence>
<dbReference type="Gene3D" id="1.10.533.10">
    <property type="entry name" value="Death Domain, Fas"/>
    <property type="match status" value="1"/>
</dbReference>
<dbReference type="Pfam" id="PF13676">
    <property type="entry name" value="TIR_2"/>
    <property type="match status" value="1"/>
</dbReference>
<comment type="subcellular location">
    <subcellularLocation>
        <location evidence="1 6">Cytoplasm</location>
    </subcellularLocation>
</comment>
<evidence type="ECO:0000256" key="3">
    <source>
        <dbReference type="ARBA" id="ARBA00022588"/>
    </source>
</evidence>
<dbReference type="PANTHER" id="PTHR15079:SF3">
    <property type="entry name" value="MYELOID DIFFERENTIATION PRIMARY RESPONSE PROTEIN MYD88"/>
    <property type="match status" value="1"/>
</dbReference>
<name>A0A8C4QWF3_EPTBU</name>
<dbReference type="AlphaFoldDB" id="A0A8C4QWF3"/>
<dbReference type="GO" id="GO:0002755">
    <property type="term" value="P:MyD88-dependent toll-like receptor signaling pathway"/>
    <property type="evidence" value="ECO:0007669"/>
    <property type="project" value="InterPro"/>
</dbReference>
<evidence type="ECO:0000256" key="4">
    <source>
        <dbReference type="ARBA" id="ARBA00022859"/>
    </source>
</evidence>
<evidence type="ECO:0000256" key="1">
    <source>
        <dbReference type="ARBA" id="ARBA00004496"/>
    </source>
</evidence>
<dbReference type="InterPro" id="IPR035897">
    <property type="entry name" value="Toll_tir_struct_dom_sf"/>
</dbReference>
<dbReference type="PROSITE" id="PS50017">
    <property type="entry name" value="DEATH_DOMAIN"/>
    <property type="match status" value="1"/>
</dbReference>
<dbReference type="GO" id="GO:0005886">
    <property type="term" value="C:plasma membrane"/>
    <property type="evidence" value="ECO:0007669"/>
    <property type="project" value="TreeGrafter"/>
</dbReference>
<keyword evidence="4 6" id="KW-0391">Immunity</keyword>
<feature type="domain" description="Death" evidence="7">
    <location>
        <begin position="40"/>
        <end position="105"/>
    </location>
</feature>
<sequence length="290" mass="33284">MANKQESTDHCNVPLCALNMSVRKRLALYLNPPAVGAAKDWTGLAELMGFEFLEIRNWERHQSPTEAVMEAWGRREHSKATVGRLLELLHELGREDAITDVGPLIDEDCERYHERLAAPLQVPAVDSSQQASLSMSLELVPITIWDDPDGRTVEKFDAFLCYCEADISFVKELIQRLEGNKSKLRLCVFDRDVLPGQCLFSIASELIEHRCRKMVVIITDEFLQSEQCDFQTKFALSLAPGAREKRLIPLLYKPIKRPYPSILRHITMCDYTKEATKEWFWERLAKSIKC</sequence>
<dbReference type="GO" id="GO:0005737">
    <property type="term" value="C:cytoplasm"/>
    <property type="evidence" value="ECO:0007669"/>
    <property type="project" value="UniProtKB-SubCell"/>
</dbReference>
<keyword evidence="5 6" id="KW-0395">Inflammatory response</keyword>
<dbReference type="GO" id="GO:0043123">
    <property type="term" value="P:positive regulation of canonical NF-kappaB signal transduction"/>
    <property type="evidence" value="ECO:0007669"/>
    <property type="project" value="InterPro"/>
</dbReference>
<reference evidence="9" key="1">
    <citation type="submission" date="2025-08" db="UniProtKB">
        <authorList>
            <consortium name="Ensembl"/>
        </authorList>
    </citation>
    <scope>IDENTIFICATION</scope>
</reference>
<dbReference type="Proteomes" id="UP000694388">
    <property type="component" value="Unplaced"/>
</dbReference>
<reference evidence="9" key="2">
    <citation type="submission" date="2025-09" db="UniProtKB">
        <authorList>
            <consortium name="Ensembl"/>
        </authorList>
    </citation>
    <scope>IDENTIFICATION</scope>
</reference>
<proteinExistence type="predicted"/>
<dbReference type="GO" id="GO:0035325">
    <property type="term" value="F:Toll-like receptor binding"/>
    <property type="evidence" value="ECO:0007669"/>
    <property type="project" value="TreeGrafter"/>
</dbReference>
<dbReference type="InterPro" id="IPR017281">
    <property type="entry name" value="Myelin_different_resp_MyD88"/>
</dbReference>
<dbReference type="GO" id="GO:0008063">
    <property type="term" value="P:Toll signaling pathway"/>
    <property type="evidence" value="ECO:0007669"/>
    <property type="project" value="TreeGrafter"/>
</dbReference>
<evidence type="ECO:0000313" key="9">
    <source>
        <dbReference type="Ensembl" id="ENSEBUP00000021517.1"/>
    </source>
</evidence>
<dbReference type="FunFam" id="1.10.533.10:FF:000029">
    <property type="entry name" value="Myeloid differentiation primary response protein MyD88"/>
    <property type="match status" value="1"/>
</dbReference>
<protein>
    <recommendedName>
        <fullName evidence="6">Myeloid differentiation primary response protein MyD88</fullName>
    </recommendedName>
</protein>
<dbReference type="SMART" id="SM00255">
    <property type="entry name" value="TIR"/>
    <property type="match status" value="1"/>
</dbReference>
<keyword evidence="2 6" id="KW-0963">Cytoplasm</keyword>
<comment type="function">
    <text evidence="6">Adapter protein involved in the Toll-like receptor and IL-1 receptor signaling pathway in the innate immune response.</text>
</comment>
<dbReference type="CDD" id="cd08312">
    <property type="entry name" value="Death_MyD88"/>
    <property type="match status" value="1"/>
</dbReference>
<accession>A0A8C4QWF3</accession>